<reference evidence="7 8" key="1">
    <citation type="submission" date="2016-04" db="EMBL/GenBank/DDBJ databases">
        <title>Complete Genome Sequence of Halotalea alkalilenta IHB B 13600.</title>
        <authorList>
            <person name="Swarnkar M.K."/>
            <person name="Sharma A."/>
            <person name="Kaushal K."/>
            <person name="Soni R."/>
            <person name="Rana S."/>
            <person name="Singh A.K."/>
            <person name="Gulati A."/>
        </authorList>
    </citation>
    <scope>NUCLEOTIDE SEQUENCE [LARGE SCALE GENOMIC DNA]</scope>
    <source>
        <strain evidence="7 8">IHB B 13600</strain>
    </source>
</reference>
<evidence type="ECO:0000313" key="8">
    <source>
        <dbReference type="Proteomes" id="UP000077875"/>
    </source>
</evidence>
<dbReference type="SUPFAM" id="SSF53335">
    <property type="entry name" value="S-adenosyl-L-methionine-dependent methyltransferases"/>
    <property type="match status" value="1"/>
</dbReference>
<accession>A0A172YD40</accession>
<evidence type="ECO:0000259" key="6">
    <source>
        <dbReference type="Pfam" id="PF00590"/>
    </source>
</evidence>
<keyword evidence="4 7" id="KW-0808">Transferase</keyword>
<dbReference type="KEGG" id="haa:A5892_05050"/>
<dbReference type="Gene3D" id="3.40.1010.10">
    <property type="entry name" value="Cobalt-precorrin-4 Transmethylase, Domain 1"/>
    <property type="match status" value="1"/>
</dbReference>
<dbReference type="PANTHER" id="PTHR43182:SF1">
    <property type="entry name" value="COBALT-PRECORRIN-7 C(5)-METHYLTRANSFERASE"/>
    <property type="match status" value="1"/>
</dbReference>
<evidence type="ECO:0000256" key="4">
    <source>
        <dbReference type="ARBA" id="ARBA00022679"/>
    </source>
</evidence>
<dbReference type="InterPro" id="IPR014008">
    <property type="entry name" value="Cbl_synth_MTase_CbiT"/>
</dbReference>
<dbReference type="InterPro" id="IPR014777">
    <property type="entry name" value="4pyrrole_Mease_sub1"/>
</dbReference>
<evidence type="ECO:0000256" key="5">
    <source>
        <dbReference type="ARBA" id="ARBA00022691"/>
    </source>
</evidence>
<keyword evidence="5" id="KW-0949">S-adenosyl-L-methionine</keyword>
<dbReference type="NCBIfam" id="TIGR02469">
    <property type="entry name" value="CbiT"/>
    <property type="match status" value="1"/>
</dbReference>
<dbReference type="RefSeq" id="WP_064121881.1">
    <property type="nucleotide sequence ID" value="NZ_CP015243.1"/>
</dbReference>
<dbReference type="Pfam" id="PF00590">
    <property type="entry name" value="TP_methylase"/>
    <property type="match status" value="1"/>
</dbReference>
<name>A0A172YD40_9GAMM</name>
<keyword evidence="8" id="KW-1185">Reference proteome</keyword>
<dbReference type="InterPro" id="IPR014776">
    <property type="entry name" value="4pyrrole_Mease_sub2"/>
</dbReference>
<dbReference type="GO" id="GO:0008276">
    <property type="term" value="F:protein methyltransferase activity"/>
    <property type="evidence" value="ECO:0007669"/>
    <property type="project" value="InterPro"/>
</dbReference>
<dbReference type="Gene3D" id="3.40.50.150">
    <property type="entry name" value="Vaccinia Virus protein VP39"/>
    <property type="match status" value="1"/>
</dbReference>
<dbReference type="PANTHER" id="PTHR43182">
    <property type="entry name" value="COBALT-PRECORRIN-6B C(15)-METHYLTRANSFERASE (DECARBOXYLATING)"/>
    <property type="match status" value="1"/>
</dbReference>
<dbReference type="InterPro" id="IPR012818">
    <property type="entry name" value="CbiE"/>
</dbReference>
<sequence length="426" mass="45871">MSDIQRSRQAPPSASRSAWLAVVGINEDGVAGLGAAARSAVSEADYVFGGARHLALAEPLILGAAEQWSLPLERSLARVEALRGERVAVLASGDPFCYGIGSVLARRIAIDEMRVYPAPSAYSLACARLGWAQQTTELVSLHGRPLARIDPHLREGARLVVLTSDAEAPGLIIERLRSLGCGASLVVLLEALGGPRERVRRFRVDDFSLAAGQVDPLNLLAFEIHRDRSSRPRLGVGRRIDCFEHDGQITSLELRALTLSRLAPRDGDRLWDLGAGAGSVAIEWLAIDPGLDAVAVEANPARVAAIARNAARFGCERLEIIEGRMPQVLARLEGRPEAIFIGGGASEPATFEFALAALAPGGRLVANAVTLESEAMLLERFRLLGGELTRVGIERAEPLGKMSGWRPARSVIQWYWCKPWNSEEPA</sequence>
<dbReference type="InterPro" id="IPR050714">
    <property type="entry name" value="Cobalamin_biosynth_MTase"/>
</dbReference>
<dbReference type="GO" id="GO:0032259">
    <property type="term" value="P:methylation"/>
    <property type="evidence" value="ECO:0007669"/>
    <property type="project" value="UniProtKB-KW"/>
</dbReference>
<keyword evidence="2" id="KW-0169">Cobalamin biosynthesis</keyword>
<dbReference type="CDD" id="cd02440">
    <property type="entry name" value="AdoMet_MTases"/>
    <property type="match status" value="1"/>
</dbReference>
<evidence type="ECO:0000256" key="3">
    <source>
        <dbReference type="ARBA" id="ARBA00022603"/>
    </source>
</evidence>
<dbReference type="NCBIfam" id="TIGR02467">
    <property type="entry name" value="CbiE"/>
    <property type="match status" value="1"/>
</dbReference>
<dbReference type="InterPro" id="IPR006365">
    <property type="entry name" value="Cbl_synth_CobL"/>
</dbReference>
<evidence type="ECO:0000256" key="1">
    <source>
        <dbReference type="ARBA" id="ARBA00004953"/>
    </source>
</evidence>
<dbReference type="EMBL" id="CP015243">
    <property type="protein sequence ID" value="ANF56915.1"/>
    <property type="molecule type" value="Genomic_DNA"/>
</dbReference>
<feature type="domain" description="Tetrapyrrole methylase" evidence="6">
    <location>
        <begin position="22"/>
        <end position="206"/>
    </location>
</feature>
<dbReference type="UniPathway" id="UPA00148"/>
<dbReference type="PIRSF" id="PIRSF036428">
    <property type="entry name" value="CobL"/>
    <property type="match status" value="1"/>
</dbReference>
<dbReference type="SUPFAM" id="SSF53790">
    <property type="entry name" value="Tetrapyrrole methylase"/>
    <property type="match status" value="1"/>
</dbReference>
<dbReference type="CDD" id="cd11644">
    <property type="entry name" value="Precorrin-6Y-MT"/>
    <property type="match status" value="1"/>
</dbReference>
<dbReference type="InterPro" id="IPR029063">
    <property type="entry name" value="SAM-dependent_MTases_sf"/>
</dbReference>
<dbReference type="GO" id="GO:0009236">
    <property type="term" value="P:cobalamin biosynthetic process"/>
    <property type="evidence" value="ECO:0007669"/>
    <property type="project" value="UniProtKB-UniPathway"/>
</dbReference>
<dbReference type="AlphaFoldDB" id="A0A172YD40"/>
<dbReference type="Gene3D" id="3.30.950.10">
    <property type="entry name" value="Methyltransferase, Cobalt-precorrin-4 Transmethylase, Domain 2"/>
    <property type="match status" value="1"/>
</dbReference>
<proteinExistence type="predicted"/>
<evidence type="ECO:0000313" key="7">
    <source>
        <dbReference type="EMBL" id="ANF56915.1"/>
    </source>
</evidence>
<protein>
    <submittedName>
        <fullName evidence="7">Precorrin-6Y methyltransferase</fullName>
    </submittedName>
</protein>
<dbReference type="STRING" id="376489.A5892_05050"/>
<evidence type="ECO:0000256" key="2">
    <source>
        <dbReference type="ARBA" id="ARBA00022573"/>
    </source>
</evidence>
<gene>
    <name evidence="7" type="ORF">A5892_05050</name>
</gene>
<dbReference type="InterPro" id="IPR000878">
    <property type="entry name" value="4pyrrol_Mease"/>
</dbReference>
<keyword evidence="3 7" id="KW-0489">Methyltransferase</keyword>
<organism evidence="7 8">
    <name type="scientific">Halotalea alkalilenta</name>
    <dbReference type="NCBI Taxonomy" id="376489"/>
    <lineage>
        <taxon>Bacteria</taxon>
        <taxon>Pseudomonadati</taxon>
        <taxon>Pseudomonadota</taxon>
        <taxon>Gammaproteobacteria</taxon>
        <taxon>Oceanospirillales</taxon>
        <taxon>Halomonadaceae</taxon>
        <taxon>Halotalea</taxon>
    </lineage>
</organism>
<dbReference type="InterPro" id="IPR035996">
    <property type="entry name" value="4pyrrol_Methylase_sf"/>
</dbReference>
<dbReference type="Proteomes" id="UP000077875">
    <property type="component" value="Chromosome"/>
</dbReference>
<comment type="pathway">
    <text evidence="1">Cofactor biosynthesis; adenosylcobalamin biosynthesis.</text>
</comment>